<reference evidence="2 3" key="1">
    <citation type="submission" date="2014-03" db="EMBL/GenBank/DDBJ databases">
        <title>Genomics of Bifidobacteria.</title>
        <authorList>
            <person name="Ventura M."/>
            <person name="Milani C."/>
            <person name="Lugli G.A."/>
        </authorList>
    </citation>
    <scope>NUCLEOTIDE SEQUENCE [LARGE SCALE GENOMIC DNA]</scope>
    <source>
        <strain evidence="2 3">LMG 10738</strain>
    </source>
</reference>
<dbReference type="InterPro" id="IPR007569">
    <property type="entry name" value="DUF559"/>
</dbReference>
<sequence>MYFDMLDDCTERRNRRAFRGSKTLRKLFPLVRDNTDSPQESRVGLVLMQYGLGRPVVNYRVLLPNGRVVYLDMSFPLLKIAIEYDGVFHLGQQLDDELRQMMIEEEGWLVIRVRGTDLGSVESEQAFARRVADAVERRSGEQVLLSDPMPLLELAKYPELSYDRPWLAA</sequence>
<keyword evidence="3" id="KW-1185">Reference proteome</keyword>
<dbReference type="Proteomes" id="UP000029067">
    <property type="component" value="Unassembled WGS sequence"/>
</dbReference>
<gene>
    <name evidence="2" type="ORF">BCUN_2213</name>
</gene>
<proteinExistence type="predicted"/>
<name>A0A087AG34_9BIFI</name>
<evidence type="ECO:0000313" key="3">
    <source>
        <dbReference type="Proteomes" id="UP000029067"/>
    </source>
</evidence>
<dbReference type="STRING" id="1688.BCUN_2213"/>
<evidence type="ECO:0000313" key="2">
    <source>
        <dbReference type="EMBL" id="KFI57734.1"/>
    </source>
</evidence>
<feature type="domain" description="DUF559" evidence="1">
    <location>
        <begin position="77"/>
        <end position="117"/>
    </location>
</feature>
<dbReference type="EMBL" id="JGYV01000032">
    <property type="protein sequence ID" value="KFI57734.1"/>
    <property type="molecule type" value="Genomic_DNA"/>
</dbReference>
<dbReference type="SUPFAM" id="SSF52980">
    <property type="entry name" value="Restriction endonuclease-like"/>
    <property type="match status" value="1"/>
</dbReference>
<organism evidence="2 3">
    <name type="scientific">Bifidobacterium cuniculi</name>
    <dbReference type="NCBI Taxonomy" id="1688"/>
    <lineage>
        <taxon>Bacteria</taxon>
        <taxon>Bacillati</taxon>
        <taxon>Actinomycetota</taxon>
        <taxon>Actinomycetes</taxon>
        <taxon>Bifidobacteriales</taxon>
        <taxon>Bifidobacteriaceae</taxon>
        <taxon>Bifidobacterium</taxon>
    </lineage>
</organism>
<comment type="caution">
    <text evidence="2">The sequence shown here is derived from an EMBL/GenBank/DDBJ whole genome shotgun (WGS) entry which is preliminary data.</text>
</comment>
<dbReference type="Pfam" id="PF04480">
    <property type="entry name" value="DUF559"/>
    <property type="match status" value="1"/>
</dbReference>
<accession>A0A087AG34</accession>
<dbReference type="AlphaFoldDB" id="A0A087AG34"/>
<dbReference type="Gene3D" id="3.40.960.10">
    <property type="entry name" value="VSR Endonuclease"/>
    <property type="match status" value="1"/>
</dbReference>
<protein>
    <recommendedName>
        <fullName evidence="1">DUF559 domain-containing protein</fullName>
    </recommendedName>
</protein>
<dbReference type="InterPro" id="IPR011335">
    <property type="entry name" value="Restrct_endonuc-II-like"/>
</dbReference>
<evidence type="ECO:0000259" key="1">
    <source>
        <dbReference type="Pfam" id="PF04480"/>
    </source>
</evidence>
<dbReference type="eggNOG" id="COG2852">
    <property type="taxonomic scope" value="Bacteria"/>
</dbReference>